<proteinExistence type="predicted"/>
<comment type="caution">
    <text evidence="1">The sequence shown here is derived from an EMBL/GenBank/DDBJ whole genome shotgun (WGS) entry which is preliminary data.</text>
</comment>
<accession>A0ACC3DIR7</accession>
<gene>
    <name evidence="1" type="ORF">LTS18_013033</name>
</gene>
<protein>
    <submittedName>
        <fullName evidence="1">Uncharacterized protein</fullName>
    </submittedName>
</protein>
<reference evidence="1" key="1">
    <citation type="submission" date="2024-09" db="EMBL/GenBank/DDBJ databases">
        <title>Black Yeasts Isolated from many extreme environments.</title>
        <authorList>
            <person name="Coleine C."/>
            <person name="Stajich J.E."/>
            <person name="Selbmann L."/>
        </authorList>
    </citation>
    <scope>NUCLEOTIDE SEQUENCE</scope>
    <source>
        <strain evidence="1">CCFEE 5737</strain>
    </source>
</reference>
<sequence length="126" mass="13475">MGVSSLLLAIGIIRSITILSAIAVLTFVSSFGLGLGPVPFILSSELVGPEAVGATQSWALAANWIATFVVAQFFPIVNESLGKGKVYFIFAGLAAFFFGFTAWWVPETKGKASVEEVWGTDERRQD</sequence>
<evidence type="ECO:0000313" key="1">
    <source>
        <dbReference type="EMBL" id="KAK3076427.1"/>
    </source>
</evidence>
<name>A0ACC3DIR7_9PEZI</name>
<dbReference type="EMBL" id="JAWDJW010003984">
    <property type="protein sequence ID" value="KAK3076427.1"/>
    <property type="molecule type" value="Genomic_DNA"/>
</dbReference>
<evidence type="ECO:0000313" key="2">
    <source>
        <dbReference type="Proteomes" id="UP001186974"/>
    </source>
</evidence>
<dbReference type="Proteomes" id="UP001186974">
    <property type="component" value="Unassembled WGS sequence"/>
</dbReference>
<keyword evidence="2" id="KW-1185">Reference proteome</keyword>
<organism evidence="1 2">
    <name type="scientific">Coniosporium uncinatum</name>
    <dbReference type="NCBI Taxonomy" id="93489"/>
    <lineage>
        <taxon>Eukaryota</taxon>
        <taxon>Fungi</taxon>
        <taxon>Dikarya</taxon>
        <taxon>Ascomycota</taxon>
        <taxon>Pezizomycotina</taxon>
        <taxon>Dothideomycetes</taxon>
        <taxon>Dothideomycetes incertae sedis</taxon>
        <taxon>Coniosporium</taxon>
    </lineage>
</organism>